<name>A0A1L7RE98_9ACTO</name>
<keyword evidence="1" id="KW-1133">Transmembrane helix</keyword>
<dbReference type="PROSITE" id="PS51257">
    <property type="entry name" value="PROKAR_LIPOPROTEIN"/>
    <property type="match status" value="1"/>
</dbReference>
<keyword evidence="1" id="KW-0812">Transmembrane</keyword>
<dbReference type="EMBL" id="LK995540">
    <property type="protein sequence ID" value="CED92361.1"/>
    <property type="molecule type" value="Genomic_DNA"/>
</dbReference>
<dbReference type="RefSeq" id="WP_210581782.1">
    <property type="nucleotide sequence ID" value="NZ_LK995540.1"/>
</dbReference>
<sequence>MPGFLRPDSAFYRAWSAAADLVVVNLLTLLACLPIITAGAALTACARVVMEMVREEDTYTVRTWWRSFRTNLVQSLAWWLPVLVAAGLAAWMNLSLSQLGGAALTGLVDAGALLIVAVLIWLVPLVAFFDNTVGAHVANAARLAVGALGRTAVCLLLLAAPVVLVVALPGARAAAGWFVVLLGVAFIGYLMALVQRPVIDRLREGARTPTG</sequence>
<dbReference type="InterPro" id="IPR006938">
    <property type="entry name" value="DUF624"/>
</dbReference>
<feature type="transmembrane region" description="Helical" evidence="1">
    <location>
        <begin position="22"/>
        <end position="50"/>
    </location>
</feature>
<protein>
    <submittedName>
        <fullName evidence="2">Conserved domain protein</fullName>
    </submittedName>
</protein>
<dbReference type="Pfam" id="PF04854">
    <property type="entry name" value="DUF624"/>
    <property type="match status" value="1"/>
</dbReference>
<reference evidence="2" key="1">
    <citation type="submission" date="2014-07" db="EMBL/GenBank/DDBJ databases">
        <authorList>
            <person name="Zhang J.E."/>
            <person name="Yang H."/>
            <person name="Guo J."/>
            <person name="Deng Z."/>
            <person name="Luo H."/>
            <person name="Luo M."/>
            <person name="Zhao B."/>
        </authorList>
    </citation>
    <scope>NUCLEOTIDE SEQUENCE</scope>
    <source>
        <strain evidence="2">AM4</strain>
    </source>
</reference>
<dbReference type="AlphaFoldDB" id="A0A1L7RE98"/>
<proteinExistence type="predicted"/>
<feature type="transmembrane region" description="Helical" evidence="1">
    <location>
        <begin position="71"/>
        <end position="91"/>
    </location>
</feature>
<feature type="transmembrane region" description="Helical" evidence="1">
    <location>
        <begin position="111"/>
        <end position="129"/>
    </location>
</feature>
<gene>
    <name evidence="2" type="ORF">AAM4_2529</name>
</gene>
<evidence type="ECO:0000256" key="1">
    <source>
        <dbReference type="SAM" id="Phobius"/>
    </source>
</evidence>
<evidence type="ECO:0000313" key="2">
    <source>
        <dbReference type="EMBL" id="CED92361.1"/>
    </source>
</evidence>
<feature type="transmembrane region" description="Helical" evidence="1">
    <location>
        <begin position="174"/>
        <end position="194"/>
    </location>
</feature>
<feature type="transmembrane region" description="Helical" evidence="1">
    <location>
        <begin position="141"/>
        <end position="168"/>
    </location>
</feature>
<keyword evidence="1" id="KW-0472">Membrane</keyword>
<accession>A0A1L7RE98</accession>
<organism evidence="2">
    <name type="scientific">Actinomyces succiniciruminis</name>
    <dbReference type="NCBI Taxonomy" id="1522002"/>
    <lineage>
        <taxon>Bacteria</taxon>
        <taxon>Bacillati</taxon>
        <taxon>Actinomycetota</taxon>
        <taxon>Actinomycetes</taxon>
        <taxon>Actinomycetales</taxon>
        <taxon>Actinomycetaceae</taxon>
        <taxon>Actinomyces</taxon>
    </lineage>
</organism>